<sequence>MRLQVGQTASEPSFLSSQTSSVYFHPTLLQHITMIAVKDQFRCDYTVSINGSLFWSLPLSFFSLESVFL</sequence>
<name>A0A0L8H8P7_OCTBM</name>
<evidence type="ECO:0000313" key="1">
    <source>
        <dbReference type="EMBL" id="KOF85648.1"/>
    </source>
</evidence>
<gene>
    <name evidence="1" type="ORF">OCBIM_22019998mg</name>
</gene>
<accession>A0A0L8H8P7</accession>
<organism evidence="1">
    <name type="scientific">Octopus bimaculoides</name>
    <name type="common">California two-spotted octopus</name>
    <dbReference type="NCBI Taxonomy" id="37653"/>
    <lineage>
        <taxon>Eukaryota</taxon>
        <taxon>Metazoa</taxon>
        <taxon>Spiralia</taxon>
        <taxon>Lophotrochozoa</taxon>
        <taxon>Mollusca</taxon>
        <taxon>Cephalopoda</taxon>
        <taxon>Coleoidea</taxon>
        <taxon>Octopodiformes</taxon>
        <taxon>Octopoda</taxon>
        <taxon>Incirrata</taxon>
        <taxon>Octopodidae</taxon>
        <taxon>Octopus</taxon>
    </lineage>
</organism>
<proteinExistence type="predicted"/>
<protein>
    <submittedName>
        <fullName evidence="1">Uncharacterized protein</fullName>
    </submittedName>
</protein>
<reference evidence="1" key="1">
    <citation type="submission" date="2015-07" db="EMBL/GenBank/DDBJ databases">
        <title>MeaNS - Measles Nucleotide Surveillance Program.</title>
        <authorList>
            <person name="Tran T."/>
            <person name="Druce J."/>
        </authorList>
    </citation>
    <scope>NUCLEOTIDE SEQUENCE</scope>
    <source>
        <strain evidence="1">UCB-OBI-ISO-001</strain>
        <tissue evidence="1">Gonad</tissue>
    </source>
</reference>
<dbReference type="EMBL" id="KQ418840">
    <property type="protein sequence ID" value="KOF85648.1"/>
    <property type="molecule type" value="Genomic_DNA"/>
</dbReference>
<dbReference type="AlphaFoldDB" id="A0A0L8H8P7"/>